<evidence type="ECO:0000313" key="3">
    <source>
        <dbReference type="Proteomes" id="UP000199215"/>
    </source>
</evidence>
<sequence length="92" mass="9748">MSVLEKFLAGWSFRTTTPALEPGTTVSVFVSGYDPAEGVGTALIGDTRLLVEGMDPDAIDDQVAVRVTEYDPETATGRGEFEAVVGDSSYDV</sequence>
<accession>A0A1H6K3K5</accession>
<evidence type="ECO:0000313" key="2">
    <source>
        <dbReference type="EMBL" id="SEH65984.1"/>
    </source>
</evidence>
<dbReference type="AlphaFoldDB" id="A0A1H6K3K5"/>
<organism evidence="2 3">
    <name type="scientific">Halopenitus malekzadehii</name>
    <dbReference type="NCBI Taxonomy" id="1267564"/>
    <lineage>
        <taxon>Archaea</taxon>
        <taxon>Methanobacteriati</taxon>
        <taxon>Methanobacteriota</taxon>
        <taxon>Stenosarchaea group</taxon>
        <taxon>Halobacteria</taxon>
        <taxon>Halobacteriales</taxon>
        <taxon>Haloferacaceae</taxon>
        <taxon>Halopenitus</taxon>
    </lineage>
</organism>
<feature type="domain" description="DUF7513" evidence="1">
    <location>
        <begin position="1"/>
        <end position="81"/>
    </location>
</feature>
<dbReference type="OrthoDB" id="198699at2157"/>
<dbReference type="EMBL" id="FNWU01000023">
    <property type="protein sequence ID" value="SEH65984.1"/>
    <property type="molecule type" value="Genomic_DNA"/>
</dbReference>
<dbReference type="RefSeq" id="WP_092817934.1">
    <property type="nucleotide sequence ID" value="NZ_FNWU01000023.1"/>
</dbReference>
<dbReference type="Proteomes" id="UP000199215">
    <property type="component" value="Unassembled WGS sequence"/>
</dbReference>
<reference evidence="2 3" key="1">
    <citation type="submission" date="2016-10" db="EMBL/GenBank/DDBJ databases">
        <authorList>
            <person name="de Groot N.N."/>
        </authorList>
    </citation>
    <scope>NUCLEOTIDE SEQUENCE [LARGE SCALE GENOMIC DNA]</scope>
    <source>
        <strain evidence="2 3">IBRC-M10418</strain>
    </source>
</reference>
<evidence type="ECO:0000259" key="1">
    <source>
        <dbReference type="Pfam" id="PF24353"/>
    </source>
</evidence>
<gene>
    <name evidence="2" type="ORF">SAMN05192561_12317</name>
</gene>
<name>A0A1H6K3K5_9EURY</name>
<dbReference type="STRING" id="1267564.SAMN05192561_12317"/>
<dbReference type="InterPro" id="IPR055935">
    <property type="entry name" value="DUF7513"/>
</dbReference>
<dbReference type="Pfam" id="PF24353">
    <property type="entry name" value="DUF7513"/>
    <property type="match status" value="1"/>
</dbReference>
<keyword evidence="3" id="KW-1185">Reference proteome</keyword>
<proteinExistence type="predicted"/>
<protein>
    <recommendedName>
        <fullName evidence="1">DUF7513 domain-containing protein</fullName>
    </recommendedName>
</protein>